<protein>
    <submittedName>
        <fullName evidence="1">Ferritin-like superfamily</fullName>
    </submittedName>
</protein>
<dbReference type="Proteomes" id="UP000823399">
    <property type="component" value="Unassembled WGS sequence"/>
</dbReference>
<dbReference type="InterPro" id="IPR009078">
    <property type="entry name" value="Ferritin-like_SF"/>
</dbReference>
<organism evidence="1 2">
    <name type="scientific">Suillus discolor</name>
    <dbReference type="NCBI Taxonomy" id="1912936"/>
    <lineage>
        <taxon>Eukaryota</taxon>
        <taxon>Fungi</taxon>
        <taxon>Dikarya</taxon>
        <taxon>Basidiomycota</taxon>
        <taxon>Agaricomycotina</taxon>
        <taxon>Agaricomycetes</taxon>
        <taxon>Agaricomycetidae</taxon>
        <taxon>Boletales</taxon>
        <taxon>Suillineae</taxon>
        <taxon>Suillaceae</taxon>
        <taxon>Suillus</taxon>
    </lineage>
</organism>
<dbReference type="RefSeq" id="XP_041288486.1">
    <property type="nucleotide sequence ID" value="XM_041430609.1"/>
</dbReference>
<dbReference type="Pfam" id="PF00268">
    <property type="entry name" value="Ribonuc_red_sm"/>
    <property type="match status" value="2"/>
</dbReference>
<gene>
    <name evidence="1" type="ORF">F5147DRAFT_562184</name>
</gene>
<evidence type="ECO:0000313" key="1">
    <source>
        <dbReference type="EMBL" id="KAG2097256.1"/>
    </source>
</evidence>
<dbReference type="GO" id="GO:0009263">
    <property type="term" value="P:deoxyribonucleotide biosynthetic process"/>
    <property type="evidence" value="ECO:0007669"/>
    <property type="project" value="InterPro"/>
</dbReference>
<dbReference type="EMBL" id="JABBWM010000066">
    <property type="protein sequence ID" value="KAG2097256.1"/>
    <property type="molecule type" value="Genomic_DNA"/>
</dbReference>
<keyword evidence="2" id="KW-1185">Reference proteome</keyword>
<dbReference type="Gene3D" id="1.10.620.20">
    <property type="entry name" value="Ribonucleotide Reductase, subunit A"/>
    <property type="match status" value="1"/>
</dbReference>
<dbReference type="InterPro" id="IPR000358">
    <property type="entry name" value="RNR_small_fam"/>
</dbReference>
<sequence length="94" mass="10320">IFLDSFASVFWLKKRGLIPGLAFSNELISHDEGMQTDFACSSLRHLMLTVSLDALPVGLIGINAKLMCQYIEFVADCLLVSLGNDKVHNATNGY</sequence>
<name>A0A9P7EXY6_9AGAM</name>
<dbReference type="GO" id="GO:0016491">
    <property type="term" value="F:oxidoreductase activity"/>
    <property type="evidence" value="ECO:0007669"/>
    <property type="project" value="InterPro"/>
</dbReference>
<feature type="non-terminal residue" evidence="1">
    <location>
        <position position="1"/>
    </location>
</feature>
<dbReference type="GeneID" id="64692868"/>
<dbReference type="InterPro" id="IPR012348">
    <property type="entry name" value="RNR-like"/>
</dbReference>
<dbReference type="AlphaFoldDB" id="A0A9P7EXY6"/>
<reference evidence="1" key="1">
    <citation type="journal article" date="2020" name="New Phytol.">
        <title>Comparative genomics reveals dynamic genome evolution in host specialist ectomycorrhizal fungi.</title>
        <authorList>
            <person name="Lofgren L.A."/>
            <person name="Nguyen N.H."/>
            <person name="Vilgalys R."/>
            <person name="Ruytinx J."/>
            <person name="Liao H.L."/>
            <person name="Branco S."/>
            <person name="Kuo A."/>
            <person name="LaButti K."/>
            <person name="Lipzen A."/>
            <person name="Andreopoulos W."/>
            <person name="Pangilinan J."/>
            <person name="Riley R."/>
            <person name="Hundley H."/>
            <person name="Na H."/>
            <person name="Barry K."/>
            <person name="Grigoriev I.V."/>
            <person name="Stajich J.E."/>
            <person name="Kennedy P.G."/>
        </authorList>
    </citation>
    <scope>NUCLEOTIDE SEQUENCE</scope>
    <source>
        <strain evidence="1">FC423</strain>
    </source>
</reference>
<dbReference type="SUPFAM" id="SSF47240">
    <property type="entry name" value="Ferritin-like"/>
    <property type="match status" value="1"/>
</dbReference>
<dbReference type="PANTHER" id="PTHR23409">
    <property type="entry name" value="RIBONUCLEOSIDE-DIPHOSPHATE REDUCTASE SMALL CHAIN"/>
    <property type="match status" value="1"/>
</dbReference>
<accession>A0A9P7EXY6</accession>
<feature type="non-terminal residue" evidence="1">
    <location>
        <position position="94"/>
    </location>
</feature>
<comment type="caution">
    <text evidence="1">The sequence shown here is derived from an EMBL/GenBank/DDBJ whole genome shotgun (WGS) entry which is preliminary data.</text>
</comment>
<dbReference type="PANTHER" id="PTHR23409:SF18">
    <property type="entry name" value="RIBONUCLEOSIDE-DIPHOSPHATE REDUCTASE SUBUNIT M2"/>
    <property type="match status" value="1"/>
</dbReference>
<dbReference type="OrthoDB" id="3253804at2759"/>
<evidence type="ECO:0000313" key="2">
    <source>
        <dbReference type="Proteomes" id="UP000823399"/>
    </source>
</evidence>
<proteinExistence type="predicted"/>